<feature type="compositionally biased region" description="Basic and acidic residues" evidence="1">
    <location>
        <begin position="364"/>
        <end position="375"/>
    </location>
</feature>
<proteinExistence type="predicted"/>
<accession>A0A2G9UP92</accession>
<feature type="compositionally biased region" description="Basic and acidic residues" evidence="1">
    <location>
        <begin position="301"/>
        <end position="317"/>
    </location>
</feature>
<feature type="compositionally biased region" description="Polar residues" evidence="1">
    <location>
        <begin position="61"/>
        <end position="84"/>
    </location>
</feature>
<feature type="compositionally biased region" description="Basic and acidic residues" evidence="1">
    <location>
        <begin position="108"/>
        <end position="118"/>
    </location>
</feature>
<evidence type="ECO:0000313" key="3">
    <source>
        <dbReference type="Proteomes" id="UP000230423"/>
    </source>
</evidence>
<feature type="compositionally biased region" description="Basic and acidic residues" evidence="1">
    <location>
        <begin position="335"/>
        <end position="346"/>
    </location>
</feature>
<feature type="compositionally biased region" description="Basic and acidic residues" evidence="1">
    <location>
        <begin position="28"/>
        <end position="46"/>
    </location>
</feature>
<feature type="compositionally biased region" description="Low complexity" evidence="1">
    <location>
        <begin position="227"/>
        <end position="252"/>
    </location>
</feature>
<dbReference type="Proteomes" id="UP000230423">
    <property type="component" value="Unassembled WGS sequence"/>
</dbReference>
<protein>
    <submittedName>
        <fullName evidence="2">Uncharacterized protein</fullName>
    </submittedName>
</protein>
<feature type="region of interest" description="Disordered" evidence="1">
    <location>
        <begin position="1"/>
        <end position="471"/>
    </location>
</feature>
<feature type="compositionally biased region" description="Polar residues" evidence="1">
    <location>
        <begin position="175"/>
        <end position="184"/>
    </location>
</feature>
<name>A0A2G9UP92_TELCI</name>
<organism evidence="2 3">
    <name type="scientific">Teladorsagia circumcincta</name>
    <name type="common">Brown stomach worm</name>
    <name type="synonym">Ostertagia circumcincta</name>
    <dbReference type="NCBI Taxonomy" id="45464"/>
    <lineage>
        <taxon>Eukaryota</taxon>
        <taxon>Metazoa</taxon>
        <taxon>Ecdysozoa</taxon>
        <taxon>Nematoda</taxon>
        <taxon>Chromadorea</taxon>
        <taxon>Rhabditida</taxon>
        <taxon>Rhabditina</taxon>
        <taxon>Rhabditomorpha</taxon>
        <taxon>Strongyloidea</taxon>
        <taxon>Trichostrongylidae</taxon>
        <taxon>Teladorsagia</taxon>
    </lineage>
</organism>
<feature type="compositionally biased region" description="Basic and acidic residues" evidence="1">
    <location>
        <begin position="449"/>
        <end position="462"/>
    </location>
</feature>
<feature type="compositionally biased region" description="Basic and acidic residues" evidence="1">
    <location>
        <begin position="157"/>
        <end position="169"/>
    </location>
</feature>
<reference evidence="2 3" key="1">
    <citation type="submission" date="2015-09" db="EMBL/GenBank/DDBJ databases">
        <title>Draft genome of the parasitic nematode Teladorsagia circumcincta isolate WARC Sus (inbred).</title>
        <authorList>
            <person name="Mitreva M."/>
        </authorList>
    </citation>
    <scope>NUCLEOTIDE SEQUENCE [LARGE SCALE GENOMIC DNA]</scope>
    <source>
        <strain evidence="2 3">S</strain>
    </source>
</reference>
<feature type="compositionally biased region" description="Polar residues" evidence="1">
    <location>
        <begin position="377"/>
        <end position="389"/>
    </location>
</feature>
<sequence>MEMNRLRSMIKDRMSTNAKKYFEPLLKIADEKEQKAKSAEKLDSIRETSTAAGTSKDRKGTASTRIKQILNPSESNSAESNQKPTAVAIDGPLKPANEEKTSKRPKVEKKQSKEENVDRITSAEAPKKESSVSASSTKESDTASSTSPAGSIRKRSKTPEKKPLAKKDLYVPQVMVTSEMSASGTAKEPETTSVDKPSASVRSRPKTPEKKSSDTRKANEANVLPEVVVSVPTKTTSTLEEKSFTSFSSKSTGNSLQKKEVSKSAEAKLSSSDKTETSPQKRTGPAESSLAKSETVGKPSTDMEKVERKSLYDKKLTPNDVGAAKPPRPTSPVDSSEKSSSKKRESNSSARQQILDTVAGVDDATGKSKSSDLKARASSSDGATVSISTEKAGDLENTSLKARKSSAPEAIITTPPKKTVLGAPQNPSNDVSKTTPIRMQRFGSSESGDSTKENRNVEEKKPTRQVSCDYS</sequence>
<evidence type="ECO:0000256" key="1">
    <source>
        <dbReference type="SAM" id="MobiDB-lite"/>
    </source>
</evidence>
<keyword evidence="3" id="KW-1185">Reference proteome</keyword>
<dbReference type="AlphaFoldDB" id="A0A2G9UP92"/>
<feature type="compositionally biased region" description="Basic and acidic residues" evidence="1">
    <location>
        <begin position="257"/>
        <end position="276"/>
    </location>
</feature>
<dbReference type="OrthoDB" id="10260894at2759"/>
<gene>
    <name evidence="2" type="ORF">TELCIR_06110</name>
</gene>
<feature type="compositionally biased region" description="Polar residues" evidence="1">
    <location>
        <begin position="425"/>
        <end position="448"/>
    </location>
</feature>
<feature type="compositionally biased region" description="Basic and acidic residues" evidence="1">
    <location>
        <begin position="206"/>
        <end position="219"/>
    </location>
</feature>
<dbReference type="EMBL" id="KZ345802">
    <property type="protein sequence ID" value="PIO71973.1"/>
    <property type="molecule type" value="Genomic_DNA"/>
</dbReference>
<evidence type="ECO:0000313" key="2">
    <source>
        <dbReference type="EMBL" id="PIO71973.1"/>
    </source>
</evidence>